<keyword evidence="1" id="KW-0472">Membrane</keyword>
<name>A0ABW0ECU4_9BACT</name>
<sequence length="751" mass="85959">MSDRKSILVLLILLTGLLALIFGEAFLQPNSYLFGTMGDSIKSLFTFAWYVKFDSGLHFSGMNYPWGEHIVFTDNQPLFSVPLRYINRYLFPLENYLVGIINSIVFFSMLASAVVLFFILRKCLLPAWFAIFGAILIVLLSPQHYVISHQYALTNTLILPAIWLTIIRLFENPNKLSRYVWVVLILLAAAFVHVYFLPMGVLLLAGHFLWFLVQQWQNRTFNRKQIAGLLLTATLPLVLFKAFLFFTDNITDRPETPGNFIEGKANIAGLFYPVRSVAAALLKTVFHVPGEQNFGYIGLATILCVLLAGVKAFRYLLKGNFKKIVNPVLPKPLQMGLWAGILILIFAAAIPFRFGLMHLLDYMPPLKQFRVLHRFVWLYYYVFTVFGIFIIYQVYRFLKLRRKQILAYGWLLFMLLLWLADALVLLKVEAGIVNMNKLAKAFYGKEAYHLPDLLKQANRQSSDFQMIIPIPYFSDGSEKIGYHNWGGTMYQSMKGAYQSGIPLSTASLARTSMSQVLLRTQLLSSDSIQKELLPQLPNQKPILVMVTDSAEKDYEKRLVQKAKFLARYKNVALYELPLAALKTVYLEPEKPKKAALQHIPNNVVYETFSGRNSAKWLYRKGALVAKKGPAVLFNNVLPNASDSLAYEFSVWINATTAIGIPTIMLKEINAQNNVVNKEIVNLRGATEIYKDWLKTTIYFKLKDKRNRIKITAEGKNILADELMIRPVKHPFYFYAEDQKQLIRNNYPVYQP</sequence>
<proteinExistence type="predicted"/>
<dbReference type="Pfam" id="PF19830">
    <property type="entry name" value="DUF6311"/>
    <property type="match status" value="1"/>
</dbReference>
<reference evidence="4" key="1">
    <citation type="journal article" date="2019" name="Int. J. Syst. Evol. Microbiol.">
        <title>The Global Catalogue of Microorganisms (GCM) 10K type strain sequencing project: providing services to taxonomists for standard genome sequencing and annotation.</title>
        <authorList>
            <consortium name="The Broad Institute Genomics Platform"/>
            <consortium name="The Broad Institute Genome Sequencing Center for Infectious Disease"/>
            <person name="Wu L."/>
            <person name="Ma J."/>
        </authorList>
    </citation>
    <scope>NUCLEOTIDE SEQUENCE [LARGE SCALE GENOMIC DNA]</scope>
    <source>
        <strain evidence="4">KACC 12602</strain>
    </source>
</reference>
<comment type="caution">
    <text evidence="3">The sequence shown here is derived from an EMBL/GenBank/DDBJ whole genome shotgun (WGS) entry which is preliminary data.</text>
</comment>
<evidence type="ECO:0000313" key="3">
    <source>
        <dbReference type="EMBL" id="MFC5270801.1"/>
    </source>
</evidence>
<dbReference type="RefSeq" id="WP_378017166.1">
    <property type="nucleotide sequence ID" value="NZ_JBHSKT010000004.1"/>
</dbReference>
<feature type="transmembrane region" description="Helical" evidence="1">
    <location>
        <begin position="96"/>
        <end position="120"/>
    </location>
</feature>
<keyword evidence="1" id="KW-1133">Transmembrane helix</keyword>
<feature type="transmembrane region" description="Helical" evidence="1">
    <location>
        <begin position="376"/>
        <end position="395"/>
    </location>
</feature>
<evidence type="ECO:0000259" key="2">
    <source>
        <dbReference type="Pfam" id="PF19830"/>
    </source>
</evidence>
<dbReference type="InterPro" id="IPR046278">
    <property type="entry name" value="DUF6311"/>
</dbReference>
<dbReference type="Proteomes" id="UP001596161">
    <property type="component" value="Unassembled WGS sequence"/>
</dbReference>
<evidence type="ECO:0000256" key="1">
    <source>
        <dbReference type="SAM" id="Phobius"/>
    </source>
</evidence>
<feature type="transmembrane region" description="Helical" evidence="1">
    <location>
        <begin position="182"/>
        <end position="213"/>
    </location>
</feature>
<feature type="transmembrane region" description="Helical" evidence="1">
    <location>
        <begin position="151"/>
        <end position="170"/>
    </location>
</feature>
<evidence type="ECO:0000313" key="4">
    <source>
        <dbReference type="Proteomes" id="UP001596161"/>
    </source>
</evidence>
<keyword evidence="1" id="KW-0812">Transmembrane</keyword>
<feature type="transmembrane region" description="Helical" evidence="1">
    <location>
        <begin position="267"/>
        <end position="288"/>
    </location>
</feature>
<gene>
    <name evidence="3" type="ORF">ACFPIB_09285</name>
</gene>
<feature type="transmembrane region" description="Helical" evidence="1">
    <location>
        <begin position="127"/>
        <end position="145"/>
    </location>
</feature>
<organism evidence="3 4">
    <name type="scientific">Adhaeribacter terreus</name>
    <dbReference type="NCBI Taxonomy" id="529703"/>
    <lineage>
        <taxon>Bacteria</taxon>
        <taxon>Pseudomonadati</taxon>
        <taxon>Bacteroidota</taxon>
        <taxon>Cytophagia</taxon>
        <taxon>Cytophagales</taxon>
        <taxon>Hymenobacteraceae</taxon>
        <taxon>Adhaeribacter</taxon>
    </lineage>
</organism>
<feature type="transmembrane region" description="Helical" evidence="1">
    <location>
        <begin position="225"/>
        <end position="246"/>
    </location>
</feature>
<accession>A0ABW0ECU4</accession>
<dbReference type="EMBL" id="JBHSKT010000004">
    <property type="protein sequence ID" value="MFC5270801.1"/>
    <property type="molecule type" value="Genomic_DNA"/>
</dbReference>
<feature type="transmembrane region" description="Helical" evidence="1">
    <location>
        <begin position="407"/>
        <end position="426"/>
    </location>
</feature>
<feature type="transmembrane region" description="Helical" evidence="1">
    <location>
        <begin position="337"/>
        <end position="356"/>
    </location>
</feature>
<keyword evidence="4" id="KW-1185">Reference proteome</keyword>
<protein>
    <recommendedName>
        <fullName evidence="2">DUF6311 domain-containing protein</fullName>
    </recommendedName>
</protein>
<feature type="domain" description="DUF6311" evidence="2">
    <location>
        <begin position="17"/>
        <end position="416"/>
    </location>
</feature>
<feature type="transmembrane region" description="Helical" evidence="1">
    <location>
        <begin position="294"/>
        <end position="317"/>
    </location>
</feature>